<accession>A0AAQ1MFA5</accession>
<evidence type="ECO:0000313" key="3">
    <source>
        <dbReference type="Proteomes" id="UP000184089"/>
    </source>
</evidence>
<name>A0AAQ1MFA5_9FIRM</name>
<feature type="region of interest" description="Disordered" evidence="1">
    <location>
        <begin position="233"/>
        <end position="257"/>
    </location>
</feature>
<sequence length="257" mass="27565">MDSRPGGVSGPIWPGHSSPRGRRSWGGQNRLAVRQYGKTGRGVEQTPSCPGPAEPSAVDSRPGGVSGPPWPGLPSPRGAVLQGRSKPARRPAGWKNRQGSGTGRPGPAGPSTNDQILRPTHRPGSERHGRCKIGARTPKKEGGAAALRPCPGRSGGGVSALPFPCGSGFRVAVALFMVGEIRPRHRGKALKKETICCIYKILYKLYLKIRRKRPLLHPLCRSGAEEWPFCRQYTGGGETFSERRRTRPSPGPGGRRP</sequence>
<proteinExistence type="predicted"/>
<protein>
    <submittedName>
        <fullName evidence="2">Uncharacterized protein</fullName>
    </submittedName>
</protein>
<organism evidence="2 3">
    <name type="scientific">Bittarella massiliensis</name>
    <name type="common">ex Durand et al. 2017</name>
    <dbReference type="NCBI Taxonomy" id="1720313"/>
    <lineage>
        <taxon>Bacteria</taxon>
        <taxon>Bacillati</taxon>
        <taxon>Bacillota</taxon>
        <taxon>Clostridia</taxon>
        <taxon>Eubacteriales</taxon>
        <taxon>Oscillospiraceae</taxon>
        <taxon>Bittarella (ex Durand et al. 2017)</taxon>
    </lineage>
</organism>
<comment type="caution">
    <text evidence="2">The sequence shown here is derived from an EMBL/GenBank/DDBJ whole genome shotgun (WGS) entry which is preliminary data.</text>
</comment>
<evidence type="ECO:0000313" key="2">
    <source>
        <dbReference type="EMBL" id="SHG49184.1"/>
    </source>
</evidence>
<gene>
    <name evidence="2" type="ORF">SAMN05444424_2552</name>
</gene>
<dbReference type="AlphaFoldDB" id="A0AAQ1MFA5"/>
<feature type="region of interest" description="Disordered" evidence="1">
    <location>
        <begin position="1"/>
        <end position="150"/>
    </location>
</feature>
<reference evidence="3" key="1">
    <citation type="submission" date="2016-11" db="EMBL/GenBank/DDBJ databases">
        <authorList>
            <person name="Jaros S."/>
            <person name="Januszkiewicz K."/>
            <person name="Wedrychowicz H."/>
        </authorList>
    </citation>
    <scope>NUCLEOTIDE SEQUENCE [LARGE SCALE GENOMIC DNA]</scope>
    <source>
        <strain evidence="3">DSM 4029</strain>
    </source>
</reference>
<dbReference type="EMBL" id="FQVY01000004">
    <property type="protein sequence ID" value="SHG49184.1"/>
    <property type="molecule type" value="Genomic_DNA"/>
</dbReference>
<evidence type="ECO:0000256" key="1">
    <source>
        <dbReference type="SAM" id="MobiDB-lite"/>
    </source>
</evidence>
<dbReference type="Proteomes" id="UP000184089">
    <property type="component" value="Unassembled WGS sequence"/>
</dbReference>